<dbReference type="PANTHER" id="PTHR12287:SF23">
    <property type="entry name" value="AROUSER, ISOFORM A-RELATED"/>
    <property type="match status" value="1"/>
</dbReference>
<dbReference type="InterPro" id="IPR039801">
    <property type="entry name" value="EPS8-like"/>
</dbReference>
<reference evidence="3" key="1">
    <citation type="journal article" date="2023" name="Mol. Biol. Evol.">
        <title>Third-Generation Sequencing Reveals the Adaptive Role of the Epigenome in Three Deep-Sea Polychaetes.</title>
        <authorList>
            <person name="Perez M."/>
            <person name="Aroh O."/>
            <person name="Sun Y."/>
            <person name="Lan Y."/>
            <person name="Juniper S.K."/>
            <person name="Young C.R."/>
            <person name="Angers B."/>
            <person name="Qian P.Y."/>
        </authorList>
    </citation>
    <scope>NUCLEOTIDE SEQUENCE</scope>
    <source>
        <strain evidence="3">P08H-3</strain>
    </source>
</reference>
<dbReference type="Gene3D" id="1.10.150.50">
    <property type="entry name" value="Transcription Factor, Ets-1"/>
    <property type="match status" value="1"/>
</dbReference>
<dbReference type="AlphaFoldDB" id="A0AAD9N731"/>
<proteinExistence type="predicted"/>
<dbReference type="EMBL" id="JAODUP010000193">
    <property type="protein sequence ID" value="KAK2157391.1"/>
    <property type="molecule type" value="Genomic_DNA"/>
</dbReference>
<dbReference type="InterPro" id="IPR041418">
    <property type="entry name" value="SAM_3"/>
</dbReference>
<dbReference type="Proteomes" id="UP001208570">
    <property type="component" value="Unassembled WGS sequence"/>
</dbReference>
<sequence length="251" mass="28916">MIFVAGFCLSIQDVPSGGAHKDPSPYRKDFDPGIKDREEPDTAFPFPAIHQDKPAKRRNYPERHRSNKYPEYPEFSEAKRNAIPNSWNDTRTLYRDDPEYANDIGKYPKSPDRLIHNLARNPLQENITNELKRVHTQKRGHMSRKSVGVKPKSGEMIITMMSTQDDVQQWLDAKGFSSRLKSAFRWYDGRDMFRLSNDELLDLAGNEASRLESQLKVQKNIAGYSAGKAGELQAVLKERKQSSEPEQSRRY</sequence>
<feature type="domain" description="SAM" evidence="2">
    <location>
        <begin position="156"/>
        <end position="216"/>
    </location>
</feature>
<dbReference type="SUPFAM" id="SSF47769">
    <property type="entry name" value="SAM/Pointed domain"/>
    <property type="match status" value="1"/>
</dbReference>
<evidence type="ECO:0000313" key="3">
    <source>
        <dbReference type="EMBL" id="KAK2157391.1"/>
    </source>
</evidence>
<dbReference type="GO" id="GO:0007266">
    <property type="term" value="P:Rho protein signal transduction"/>
    <property type="evidence" value="ECO:0007669"/>
    <property type="project" value="TreeGrafter"/>
</dbReference>
<feature type="compositionally biased region" description="Basic and acidic residues" evidence="1">
    <location>
        <begin position="19"/>
        <end position="40"/>
    </location>
</feature>
<keyword evidence="4" id="KW-1185">Reference proteome</keyword>
<dbReference type="InterPro" id="IPR013761">
    <property type="entry name" value="SAM/pointed_sf"/>
</dbReference>
<gene>
    <name evidence="3" type="ORF">LSH36_193g15012</name>
</gene>
<evidence type="ECO:0000259" key="2">
    <source>
        <dbReference type="Pfam" id="PF18016"/>
    </source>
</evidence>
<evidence type="ECO:0000256" key="1">
    <source>
        <dbReference type="SAM" id="MobiDB-lite"/>
    </source>
</evidence>
<dbReference type="GO" id="GO:0005886">
    <property type="term" value="C:plasma membrane"/>
    <property type="evidence" value="ECO:0007669"/>
    <property type="project" value="TreeGrafter"/>
</dbReference>
<protein>
    <recommendedName>
        <fullName evidence="2">SAM domain-containing protein</fullName>
    </recommendedName>
</protein>
<organism evidence="3 4">
    <name type="scientific">Paralvinella palmiformis</name>
    <dbReference type="NCBI Taxonomy" id="53620"/>
    <lineage>
        <taxon>Eukaryota</taxon>
        <taxon>Metazoa</taxon>
        <taxon>Spiralia</taxon>
        <taxon>Lophotrochozoa</taxon>
        <taxon>Annelida</taxon>
        <taxon>Polychaeta</taxon>
        <taxon>Sedentaria</taxon>
        <taxon>Canalipalpata</taxon>
        <taxon>Terebellida</taxon>
        <taxon>Terebelliformia</taxon>
        <taxon>Alvinellidae</taxon>
        <taxon>Paralvinella</taxon>
    </lineage>
</organism>
<dbReference type="Pfam" id="PF18016">
    <property type="entry name" value="SAM_3"/>
    <property type="match status" value="1"/>
</dbReference>
<dbReference type="PANTHER" id="PTHR12287">
    <property type="entry name" value="EPIDERMAL GROWTH FACTOR RECEPTOR KINASE SUBSTRATE EPS8-RELATED PROTEIN"/>
    <property type="match status" value="1"/>
</dbReference>
<dbReference type="GO" id="GO:0003779">
    <property type="term" value="F:actin binding"/>
    <property type="evidence" value="ECO:0007669"/>
    <property type="project" value="TreeGrafter"/>
</dbReference>
<accession>A0AAD9N731</accession>
<feature type="region of interest" description="Disordered" evidence="1">
    <location>
        <begin position="14"/>
        <end position="77"/>
    </location>
</feature>
<evidence type="ECO:0000313" key="4">
    <source>
        <dbReference type="Proteomes" id="UP001208570"/>
    </source>
</evidence>
<feature type="compositionally biased region" description="Basic and acidic residues" evidence="1">
    <location>
        <begin position="50"/>
        <end position="64"/>
    </location>
</feature>
<dbReference type="GO" id="GO:0035023">
    <property type="term" value="P:regulation of Rho protein signal transduction"/>
    <property type="evidence" value="ECO:0007669"/>
    <property type="project" value="TreeGrafter"/>
</dbReference>
<name>A0AAD9N731_9ANNE</name>
<comment type="caution">
    <text evidence="3">The sequence shown here is derived from an EMBL/GenBank/DDBJ whole genome shotgun (WGS) entry which is preliminary data.</text>
</comment>